<evidence type="ECO:0000313" key="2">
    <source>
        <dbReference type="EMBL" id="QUC09062.1"/>
    </source>
</evidence>
<sequence length="127" mass="14439">MFVREGLLVRRLLTVTDRAGIARGLAEGCGLREIARRIGRDVSVVSREVARNQGETGYKCVAADVAAQRRRARPKLRKWSARRFVDSGEKPEFIRTCEVKSVLCRLRNLVKSLKNKSSRRFLRGLGR</sequence>
<evidence type="ECO:0000313" key="3">
    <source>
        <dbReference type="Proteomes" id="UP000678513"/>
    </source>
</evidence>
<protein>
    <submittedName>
        <fullName evidence="2">Helix-turn-helix domain-containing protein</fullName>
    </submittedName>
</protein>
<accession>A0ABX7Y7N3</accession>
<proteinExistence type="predicted"/>
<feature type="domain" description="Transposase IS30-like HTH" evidence="1">
    <location>
        <begin position="11"/>
        <end position="52"/>
    </location>
</feature>
<dbReference type="PANTHER" id="PTHR10948">
    <property type="entry name" value="TRANSPOSASE"/>
    <property type="match status" value="1"/>
</dbReference>
<evidence type="ECO:0000259" key="1">
    <source>
        <dbReference type="Pfam" id="PF13936"/>
    </source>
</evidence>
<name>A0ABX7Y7N3_9ACTN</name>
<keyword evidence="3" id="KW-1185">Reference proteome</keyword>
<gene>
    <name evidence="2" type="ORF">J5A65_04880</name>
</gene>
<dbReference type="InterPro" id="IPR025246">
    <property type="entry name" value="IS30-like_HTH"/>
</dbReference>
<reference evidence="2 3" key="1">
    <citation type="submission" date="2021-03" db="EMBL/GenBank/DDBJ databases">
        <title>Human Oral Microbial Genomes.</title>
        <authorList>
            <person name="Johnston C.D."/>
            <person name="Chen T."/>
            <person name="Dewhirst F.E."/>
        </authorList>
    </citation>
    <scope>NUCLEOTIDE SEQUENCE [LARGE SCALE GENOMIC DNA]</scope>
    <source>
        <strain evidence="2 3">DSMZ 100122</strain>
    </source>
</reference>
<dbReference type="Proteomes" id="UP000678513">
    <property type="component" value="Chromosome"/>
</dbReference>
<dbReference type="EMBL" id="CP072384">
    <property type="protein sequence ID" value="QUC09062.1"/>
    <property type="molecule type" value="Genomic_DNA"/>
</dbReference>
<dbReference type="InterPro" id="IPR051917">
    <property type="entry name" value="Transposase-Integrase"/>
</dbReference>
<dbReference type="PANTHER" id="PTHR10948:SF23">
    <property type="entry name" value="TRANSPOSASE INSI FOR INSERTION SEQUENCE ELEMENT IS30A-RELATED"/>
    <property type="match status" value="1"/>
</dbReference>
<organism evidence="2 3">
    <name type="scientific">Arachnia rubra</name>
    <dbReference type="NCBI Taxonomy" id="1547448"/>
    <lineage>
        <taxon>Bacteria</taxon>
        <taxon>Bacillati</taxon>
        <taxon>Actinomycetota</taxon>
        <taxon>Actinomycetes</taxon>
        <taxon>Propionibacteriales</taxon>
        <taxon>Propionibacteriaceae</taxon>
        <taxon>Arachnia</taxon>
    </lineage>
</organism>
<dbReference type="Pfam" id="PF13936">
    <property type="entry name" value="HTH_38"/>
    <property type="match status" value="1"/>
</dbReference>